<evidence type="ECO:0000313" key="2">
    <source>
        <dbReference type="Proteomes" id="UP001140453"/>
    </source>
</evidence>
<reference evidence="1" key="1">
    <citation type="submission" date="2022-10" db="EMBL/GenBank/DDBJ databases">
        <title>Tapping the CABI collections for fungal endophytes: first genome assemblies for Collariella, Neodidymelliopsis, Ascochyta clinopodiicola, Didymella pomorum, Didymosphaeria variabile, Neocosmospora piperis and Neocucurbitaria cava.</title>
        <authorList>
            <person name="Hill R."/>
        </authorList>
    </citation>
    <scope>NUCLEOTIDE SEQUENCE</scope>
    <source>
        <strain evidence="1">IMI 355082</strain>
    </source>
</reference>
<dbReference type="EMBL" id="JAPEVB010000003">
    <property type="protein sequence ID" value="KAJ4392126.1"/>
    <property type="molecule type" value="Genomic_DNA"/>
</dbReference>
<dbReference type="OrthoDB" id="3564658at2759"/>
<proteinExistence type="predicted"/>
<dbReference type="Proteomes" id="UP001140453">
    <property type="component" value="Unassembled WGS sequence"/>
</dbReference>
<evidence type="ECO:0000313" key="1">
    <source>
        <dbReference type="EMBL" id="KAJ4392126.1"/>
    </source>
</evidence>
<protein>
    <submittedName>
        <fullName evidence="1">Uncharacterized protein</fullName>
    </submittedName>
</protein>
<name>A0A9W8YTE0_9PEZI</name>
<organism evidence="1 2">
    <name type="scientific">Gnomoniopsis smithogilvyi</name>
    <dbReference type="NCBI Taxonomy" id="1191159"/>
    <lineage>
        <taxon>Eukaryota</taxon>
        <taxon>Fungi</taxon>
        <taxon>Dikarya</taxon>
        <taxon>Ascomycota</taxon>
        <taxon>Pezizomycotina</taxon>
        <taxon>Sordariomycetes</taxon>
        <taxon>Sordariomycetidae</taxon>
        <taxon>Diaporthales</taxon>
        <taxon>Gnomoniaceae</taxon>
        <taxon>Gnomoniopsis</taxon>
    </lineage>
</organism>
<comment type="caution">
    <text evidence="1">The sequence shown here is derived from an EMBL/GenBank/DDBJ whole genome shotgun (WGS) entry which is preliminary data.</text>
</comment>
<accession>A0A9W8YTE0</accession>
<dbReference type="AlphaFoldDB" id="A0A9W8YTE0"/>
<gene>
    <name evidence="1" type="ORF">N0V93_005748</name>
</gene>
<sequence length="277" mass="30488">MAEKSDHSDLIVVIIQPSISIFTGLTSQSLNTPTLCHPSGARAVIRSAPSAGQKRFPGFNFVSPTEPAQEPVLSNGYPWVQTNTLIPTWSGISFPPPLPEAIASLPIGRLNRHGHHGLNTHLVLRGDLTLERIRYSRRVPLEKIRISADGPVNEAPVGAGDIYLGTTEGGCDFVEGHRCLSPTTALRFVDRGTLCWYNKDGEPAPVDEQRFISDQLRGHSRFGKVNGALVFEVPNTHLLRVARRKRLACELREWFQAEWTEDDLERMPSLPASAGDG</sequence>
<keyword evidence="2" id="KW-1185">Reference proteome</keyword>